<evidence type="ECO:0000313" key="2">
    <source>
        <dbReference type="EMBL" id="KAK9778361.1"/>
    </source>
</evidence>
<evidence type="ECO:0000256" key="1">
    <source>
        <dbReference type="SAM" id="MobiDB-lite"/>
    </source>
</evidence>
<keyword evidence="3" id="KW-1185">Reference proteome</keyword>
<evidence type="ECO:0000313" key="3">
    <source>
        <dbReference type="Proteomes" id="UP001465668"/>
    </source>
</evidence>
<feature type="compositionally biased region" description="Gly residues" evidence="1">
    <location>
        <begin position="82"/>
        <end position="130"/>
    </location>
</feature>
<sequence length="500" mass="53814">MSIFRSGRRPLDLRDTGDGLLQPEGSGGVINEHDVTKTGANPTKRPRFNDTSPRLGPGAESGTPLHGRDHSGALLTPPNPFGSGGMNSGTGAGSGTGTGTGSGSGTGTGTGMGTGTGTGTGTGSGAGSGSGDPIVRAGSIRGIFQRPLDGAASGSGNGNGGSSGSSSTGTSKERHIHSPGGPSDSDSSDSEGSDEKSSSGSEDDSVDGQTPFANFRDEQKQLHIISRNPAGVALLPETWRGHFNGIPIPEGLFYKKTNYGIRWPRIYERTDGQDYHGSKALINIIKVQSRIRDIRNEYLEEKDDESKDHIDKAKDAQKFRARYVKTLKSTLEKAVKWAWKDGDLSQFDDLIPPTVTIFDVGRITRQADAVGKIRDTMEQLAQDWRDHLIPVQTQRRAEETKKNPKAKAETIEFLVPKAPVIWGFAIMEHNVLITHLDASREDAVPFFEMNLNMETDNQRQWYAIMILVVICFARDKLMLLANLMNLELPNHDSSSSDPDA</sequence>
<dbReference type="EMBL" id="JARVKM010000016">
    <property type="protein sequence ID" value="KAK9778361.1"/>
    <property type="molecule type" value="Genomic_DNA"/>
</dbReference>
<feature type="region of interest" description="Disordered" evidence="1">
    <location>
        <begin position="1"/>
        <end position="211"/>
    </location>
</feature>
<name>A0ABR2XXJ2_9PEZI</name>
<reference evidence="2 3" key="1">
    <citation type="submission" date="2024-02" db="EMBL/GenBank/DDBJ databases">
        <title>First draft genome assembly of two strains of Seiridium cardinale.</title>
        <authorList>
            <person name="Emiliani G."/>
            <person name="Scali E."/>
        </authorList>
    </citation>
    <scope>NUCLEOTIDE SEQUENCE [LARGE SCALE GENOMIC DNA]</scope>
    <source>
        <strain evidence="2 3">BM-138-000479</strain>
    </source>
</reference>
<dbReference type="Proteomes" id="UP001465668">
    <property type="component" value="Unassembled WGS sequence"/>
</dbReference>
<accession>A0ABR2XXJ2</accession>
<proteinExistence type="predicted"/>
<gene>
    <name evidence="2" type="ORF">SCAR479_04763</name>
</gene>
<organism evidence="2 3">
    <name type="scientific">Seiridium cardinale</name>
    <dbReference type="NCBI Taxonomy" id="138064"/>
    <lineage>
        <taxon>Eukaryota</taxon>
        <taxon>Fungi</taxon>
        <taxon>Dikarya</taxon>
        <taxon>Ascomycota</taxon>
        <taxon>Pezizomycotina</taxon>
        <taxon>Sordariomycetes</taxon>
        <taxon>Xylariomycetidae</taxon>
        <taxon>Amphisphaeriales</taxon>
        <taxon>Sporocadaceae</taxon>
        <taxon>Seiridium</taxon>
    </lineage>
</organism>
<comment type="caution">
    <text evidence="2">The sequence shown here is derived from an EMBL/GenBank/DDBJ whole genome shotgun (WGS) entry which is preliminary data.</text>
</comment>
<feature type="compositionally biased region" description="Gly residues" evidence="1">
    <location>
        <begin position="153"/>
        <end position="163"/>
    </location>
</feature>
<protein>
    <submittedName>
        <fullName evidence="2">Uncharacterized protein</fullName>
    </submittedName>
</protein>